<dbReference type="Proteomes" id="UP001323798">
    <property type="component" value="Chromosome"/>
</dbReference>
<evidence type="ECO:0000313" key="2">
    <source>
        <dbReference type="EMBL" id="WPR89848.1"/>
    </source>
</evidence>
<sequence>MELRPGLNRIGNDIVACYLVSDESGLTLIDAGIPGQWNDFLAELTAMGRSIEDVRGVVLTHGDSDHIGFAERLRRDHGVPVYVQEHDAARARGEVKASASWGGMRIGATARFLWYAALHGGLKPVYLTEVMPIEAGVTLPLPGSPVIVPMPGHSPGSIAVHVPAVDALFVGDALTTRNVLTGVEGPAPAPFTDDPAEALEVLDHIAGLKATWVLPGHGAPWSGGVDEAVRRVRAAAANAAGSGDTKAA</sequence>
<organism evidence="2 3">
    <name type="scientific">Microbacterium rhizosphaerae</name>
    <dbReference type="NCBI Taxonomy" id="1678237"/>
    <lineage>
        <taxon>Bacteria</taxon>
        <taxon>Bacillati</taxon>
        <taxon>Actinomycetota</taxon>
        <taxon>Actinomycetes</taxon>
        <taxon>Micrococcales</taxon>
        <taxon>Microbacteriaceae</taxon>
        <taxon>Microbacterium</taxon>
    </lineage>
</organism>
<name>A0ABZ0SMJ3_9MICO</name>
<reference evidence="2 3" key="1">
    <citation type="submission" date="2023-11" db="EMBL/GenBank/DDBJ databases">
        <title>Genome sequence of Microbacterium rhizosphaerae KACC 19337.</title>
        <authorList>
            <person name="Choi H."/>
            <person name="Kim S."/>
            <person name="Kim Y."/>
            <person name="Kwon S.-W."/>
            <person name="Heo J."/>
        </authorList>
    </citation>
    <scope>NUCLEOTIDE SEQUENCE [LARGE SCALE GENOMIC DNA]</scope>
    <source>
        <strain evidence="2 3">KACC 19337</strain>
    </source>
</reference>
<keyword evidence="3" id="KW-1185">Reference proteome</keyword>
<evidence type="ECO:0000313" key="3">
    <source>
        <dbReference type="Proteomes" id="UP001323798"/>
    </source>
</evidence>
<dbReference type="PANTHER" id="PTHR42951:SF14">
    <property type="entry name" value="METALLO-BETA-LACTAMASE SUPERFAMILY PROTEIN"/>
    <property type="match status" value="1"/>
</dbReference>
<dbReference type="SMART" id="SM00849">
    <property type="entry name" value="Lactamase_B"/>
    <property type="match status" value="1"/>
</dbReference>
<dbReference type="CDD" id="cd07721">
    <property type="entry name" value="yflN-like_MBL-fold"/>
    <property type="match status" value="1"/>
</dbReference>
<dbReference type="EMBL" id="CP139368">
    <property type="protein sequence ID" value="WPR89848.1"/>
    <property type="molecule type" value="Genomic_DNA"/>
</dbReference>
<dbReference type="RefSeq" id="WP_320942562.1">
    <property type="nucleotide sequence ID" value="NZ_BAABEU010000003.1"/>
</dbReference>
<protein>
    <submittedName>
        <fullName evidence="2">MBL fold metallo-hydrolase</fullName>
    </submittedName>
</protein>
<feature type="domain" description="Metallo-beta-lactamase" evidence="1">
    <location>
        <begin position="14"/>
        <end position="217"/>
    </location>
</feature>
<dbReference type="InterPro" id="IPR036866">
    <property type="entry name" value="RibonucZ/Hydroxyglut_hydro"/>
</dbReference>
<accession>A0ABZ0SMJ3</accession>
<proteinExistence type="predicted"/>
<dbReference type="Gene3D" id="3.60.15.10">
    <property type="entry name" value="Ribonuclease Z/Hydroxyacylglutathione hydrolase-like"/>
    <property type="match status" value="1"/>
</dbReference>
<dbReference type="Pfam" id="PF00753">
    <property type="entry name" value="Lactamase_B"/>
    <property type="match status" value="1"/>
</dbReference>
<gene>
    <name evidence="2" type="ORF">SM116_00760</name>
</gene>
<dbReference type="PANTHER" id="PTHR42951">
    <property type="entry name" value="METALLO-BETA-LACTAMASE DOMAIN-CONTAINING"/>
    <property type="match status" value="1"/>
</dbReference>
<evidence type="ECO:0000259" key="1">
    <source>
        <dbReference type="SMART" id="SM00849"/>
    </source>
</evidence>
<dbReference type="InterPro" id="IPR001279">
    <property type="entry name" value="Metallo-B-lactamas"/>
</dbReference>
<dbReference type="InterPro" id="IPR050855">
    <property type="entry name" value="NDM-1-like"/>
</dbReference>
<dbReference type="SUPFAM" id="SSF56281">
    <property type="entry name" value="Metallo-hydrolase/oxidoreductase"/>
    <property type="match status" value="1"/>
</dbReference>